<feature type="signal peptide" evidence="7">
    <location>
        <begin position="1"/>
        <end position="19"/>
    </location>
</feature>
<keyword evidence="11" id="KW-1185">Reference proteome</keyword>
<dbReference type="RefSeq" id="WP_068834573.1">
    <property type="nucleotide sequence ID" value="NZ_JBHSMX010000009.1"/>
</dbReference>
<evidence type="ECO:0000256" key="2">
    <source>
        <dbReference type="ARBA" id="ARBA00022617"/>
    </source>
</evidence>
<evidence type="ECO:0000256" key="6">
    <source>
        <dbReference type="ARBA" id="ARBA00023004"/>
    </source>
</evidence>
<comment type="similarity">
    <text evidence="1 7">Belongs to the CcmH/CycL/Ccl2/NrfF family.</text>
</comment>
<keyword evidence="5" id="KW-0201">Cytochrome c-type biogenesis</keyword>
<evidence type="ECO:0000256" key="1">
    <source>
        <dbReference type="ARBA" id="ARBA00010342"/>
    </source>
</evidence>
<keyword evidence="2 7" id="KW-0349">Heme</keyword>
<evidence type="ECO:0000256" key="7">
    <source>
        <dbReference type="RuleBase" id="RU364112"/>
    </source>
</evidence>
<keyword evidence="7" id="KW-0812">Transmembrane</keyword>
<name>A0ABW0Q6K5_9BURK</name>
<dbReference type="InterPro" id="IPR051263">
    <property type="entry name" value="C-type_cytochrome_biogenesis"/>
</dbReference>
<keyword evidence="4 7" id="KW-0732">Signal</keyword>
<evidence type="ECO:0000313" key="10">
    <source>
        <dbReference type="EMBL" id="MFC5520180.1"/>
    </source>
</evidence>
<dbReference type="EMBL" id="JBHSMX010000009">
    <property type="protein sequence ID" value="MFC5520180.1"/>
    <property type="molecule type" value="Genomic_DNA"/>
</dbReference>
<dbReference type="InterPro" id="IPR038297">
    <property type="entry name" value="CcmH/CycL/NrfF/Ccl2_sf"/>
</dbReference>
<comment type="caution">
    <text evidence="10">The sequence shown here is derived from an EMBL/GenBank/DDBJ whole genome shotgun (WGS) entry which is preliminary data.</text>
</comment>
<keyword evidence="6 7" id="KW-0408">Iron</keyword>
<protein>
    <recommendedName>
        <fullName evidence="7">Cytochrome c-type biogenesis protein</fullName>
    </recommendedName>
</protein>
<feature type="region of interest" description="Disordered" evidence="8">
    <location>
        <begin position="134"/>
        <end position="153"/>
    </location>
</feature>
<dbReference type="PANTHER" id="PTHR47870">
    <property type="entry name" value="CYTOCHROME C-TYPE BIOGENESIS PROTEIN CCMH"/>
    <property type="match status" value="1"/>
</dbReference>
<evidence type="ECO:0000259" key="9">
    <source>
        <dbReference type="Pfam" id="PF03918"/>
    </source>
</evidence>
<feature type="domain" description="CcmH/CycL/Ccl2/NrfF N-terminal" evidence="9">
    <location>
        <begin position="8"/>
        <end position="139"/>
    </location>
</feature>
<comment type="function">
    <text evidence="7">Possible subunit of a heme lyase.</text>
</comment>
<dbReference type="InterPro" id="IPR005616">
    <property type="entry name" value="CcmH/CycL/Ccl2/NrfF_N"/>
</dbReference>
<evidence type="ECO:0000256" key="5">
    <source>
        <dbReference type="ARBA" id="ARBA00022748"/>
    </source>
</evidence>
<organism evidence="10 11">
    <name type="scientific">Polaromonas jejuensis</name>
    <dbReference type="NCBI Taxonomy" id="457502"/>
    <lineage>
        <taxon>Bacteria</taxon>
        <taxon>Pseudomonadati</taxon>
        <taxon>Pseudomonadota</taxon>
        <taxon>Betaproteobacteria</taxon>
        <taxon>Burkholderiales</taxon>
        <taxon>Comamonadaceae</taxon>
        <taxon>Polaromonas</taxon>
    </lineage>
</organism>
<evidence type="ECO:0000256" key="3">
    <source>
        <dbReference type="ARBA" id="ARBA00022723"/>
    </source>
</evidence>
<keyword evidence="7" id="KW-0472">Membrane</keyword>
<evidence type="ECO:0000313" key="11">
    <source>
        <dbReference type="Proteomes" id="UP001596084"/>
    </source>
</evidence>
<accession>A0ABW0Q6K5</accession>
<feature type="chain" id="PRO_5045006115" description="Cytochrome c-type biogenesis protein" evidence="7">
    <location>
        <begin position="20"/>
        <end position="153"/>
    </location>
</feature>
<dbReference type="PANTHER" id="PTHR47870:SF1">
    <property type="entry name" value="CYTOCHROME C-TYPE BIOGENESIS PROTEIN CCMH"/>
    <property type="match status" value="1"/>
</dbReference>
<sequence>MAKLIALLVLALFLGVAAAKEALPAADNPVLEARMLRIAAELRCLVCQNQTLADSQAGLAVDLRDQLREMLRRGDSEQQVIDYMTARYGDFVLYRPPLKGATLLLWFGPALLLLGGLAALFAVLRRRSRMPPELFEADETDATDEPPGPSATR</sequence>
<reference evidence="11" key="1">
    <citation type="journal article" date="2019" name="Int. J. Syst. Evol. Microbiol.">
        <title>The Global Catalogue of Microorganisms (GCM) 10K type strain sequencing project: providing services to taxonomists for standard genome sequencing and annotation.</title>
        <authorList>
            <consortium name="The Broad Institute Genomics Platform"/>
            <consortium name="The Broad Institute Genome Sequencing Center for Infectious Disease"/>
            <person name="Wu L."/>
            <person name="Ma J."/>
        </authorList>
    </citation>
    <scope>NUCLEOTIDE SEQUENCE [LARGE SCALE GENOMIC DNA]</scope>
    <source>
        <strain evidence="11">CGMCC 4.7277</strain>
    </source>
</reference>
<gene>
    <name evidence="10" type="ORF">ACFPP7_04515</name>
</gene>
<keyword evidence="7" id="KW-1133">Transmembrane helix</keyword>
<evidence type="ECO:0000256" key="4">
    <source>
        <dbReference type="ARBA" id="ARBA00022729"/>
    </source>
</evidence>
<evidence type="ECO:0000256" key="8">
    <source>
        <dbReference type="SAM" id="MobiDB-lite"/>
    </source>
</evidence>
<feature type="transmembrane region" description="Helical" evidence="7">
    <location>
        <begin position="103"/>
        <end position="124"/>
    </location>
</feature>
<keyword evidence="3 7" id="KW-0479">Metal-binding</keyword>
<dbReference type="CDD" id="cd16378">
    <property type="entry name" value="CcmH_N"/>
    <property type="match status" value="1"/>
</dbReference>
<feature type="compositionally biased region" description="Acidic residues" evidence="8">
    <location>
        <begin position="135"/>
        <end position="144"/>
    </location>
</feature>
<dbReference type="Pfam" id="PF03918">
    <property type="entry name" value="CcmH"/>
    <property type="match status" value="1"/>
</dbReference>
<proteinExistence type="inferred from homology"/>
<dbReference type="Proteomes" id="UP001596084">
    <property type="component" value="Unassembled WGS sequence"/>
</dbReference>
<dbReference type="Gene3D" id="1.10.8.640">
    <property type="entry name" value="Cytochrome C biogenesis protein"/>
    <property type="match status" value="1"/>
</dbReference>